<dbReference type="RefSeq" id="WP_189359882.1">
    <property type="nucleotide sequence ID" value="NZ_BMWZ01000002.1"/>
</dbReference>
<gene>
    <name evidence="1" type="ORF">GCM10007028_12170</name>
</gene>
<accession>A0A918QY55</accession>
<comment type="caution">
    <text evidence="1">The sequence shown here is derived from an EMBL/GenBank/DDBJ whole genome shotgun (WGS) entry which is preliminary data.</text>
</comment>
<protein>
    <submittedName>
        <fullName evidence="1">Uncharacterized protein</fullName>
    </submittedName>
</protein>
<dbReference type="Proteomes" id="UP000636004">
    <property type="component" value="Unassembled WGS sequence"/>
</dbReference>
<dbReference type="EMBL" id="BMWZ01000002">
    <property type="protein sequence ID" value="GGZ76173.1"/>
    <property type="molecule type" value="Genomic_DNA"/>
</dbReference>
<proteinExistence type="predicted"/>
<organism evidence="1 2">
    <name type="scientific">Algibacter mikhailovii</name>
    <dbReference type="NCBI Taxonomy" id="425498"/>
    <lineage>
        <taxon>Bacteria</taxon>
        <taxon>Pseudomonadati</taxon>
        <taxon>Bacteroidota</taxon>
        <taxon>Flavobacteriia</taxon>
        <taxon>Flavobacteriales</taxon>
        <taxon>Flavobacteriaceae</taxon>
        <taxon>Algibacter</taxon>
    </lineage>
</organism>
<reference evidence="1" key="1">
    <citation type="journal article" date="2014" name="Int. J. Syst. Evol. Microbiol.">
        <title>Complete genome sequence of Corynebacterium casei LMG S-19264T (=DSM 44701T), isolated from a smear-ripened cheese.</title>
        <authorList>
            <consortium name="US DOE Joint Genome Institute (JGI-PGF)"/>
            <person name="Walter F."/>
            <person name="Albersmeier A."/>
            <person name="Kalinowski J."/>
            <person name="Ruckert C."/>
        </authorList>
    </citation>
    <scope>NUCLEOTIDE SEQUENCE</scope>
    <source>
        <strain evidence="1">KCTC 12710</strain>
    </source>
</reference>
<keyword evidence="2" id="KW-1185">Reference proteome</keyword>
<dbReference type="AlphaFoldDB" id="A0A918QY55"/>
<name>A0A918QY55_9FLAO</name>
<evidence type="ECO:0000313" key="2">
    <source>
        <dbReference type="Proteomes" id="UP000636004"/>
    </source>
</evidence>
<evidence type="ECO:0000313" key="1">
    <source>
        <dbReference type="EMBL" id="GGZ76173.1"/>
    </source>
</evidence>
<sequence length="157" mass="18472">MQLKINGGFNNGLKVYSENDVILFSEVNKKWFKPDLINIYDGQKSLIISIKHISKIFKTEFKIIDQTFDIKNIIQTLKKGTIELLNGEIFEFKKSRTSLITNPYLKIFHRDIEIGILNNKKTGFELNYELSIKDEYENYLNYVLIYILATESNKDYD</sequence>
<reference evidence="1" key="2">
    <citation type="submission" date="2020-09" db="EMBL/GenBank/DDBJ databases">
        <authorList>
            <person name="Sun Q."/>
            <person name="Kim S."/>
        </authorList>
    </citation>
    <scope>NUCLEOTIDE SEQUENCE</scope>
    <source>
        <strain evidence="1">KCTC 12710</strain>
    </source>
</reference>